<dbReference type="AlphaFoldDB" id="G3I0W8"/>
<gene>
    <name evidence="1" type="ORF">I79_017010</name>
</gene>
<name>G3I0W8_CRIGR</name>
<protein>
    <submittedName>
        <fullName evidence="1">Uncharacterized protein</fullName>
    </submittedName>
</protein>
<dbReference type="InParanoid" id="G3I0W8"/>
<proteinExistence type="predicted"/>
<reference evidence="2" key="1">
    <citation type="journal article" date="2011" name="Nat. Biotechnol.">
        <title>The genomic sequence of the Chinese hamster ovary (CHO)-K1 cell line.</title>
        <authorList>
            <person name="Xu X."/>
            <person name="Nagarajan H."/>
            <person name="Lewis N.E."/>
            <person name="Pan S."/>
            <person name="Cai Z."/>
            <person name="Liu X."/>
            <person name="Chen W."/>
            <person name="Xie M."/>
            <person name="Wang W."/>
            <person name="Hammond S."/>
            <person name="Andersen M.R."/>
            <person name="Neff N."/>
            <person name="Passarelli B."/>
            <person name="Koh W."/>
            <person name="Fan H.C."/>
            <person name="Wang J."/>
            <person name="Gui Y."/>
            <person name="Lee K.H."/>
            <person name="Betenbaugh M.J."/>
            <person name="Quake S.R."/>
            <person name="Famili I."/>
            <person name="Palsson B.O."/>
            <person name="Wang J."/>
        </authorList>
    </citation>
    <scope>NUCLEOTIDE SEQUENCE [LARGE SCALE GENOMIC DNA]</scope>
    <source>
        <strain evidence="2">CHO K1 cell line</strain>
    </source>
</reference>
<accession>G3I0W8</accession>
<sequence length="66" mass="7253">MELLLRAALGSVRWASHFNSPFSQESARCPGLHASRVVSCELDSLMQCCCQWNYAVAVVCSLPLLP</sequence>
<evidence type="ECO:0000313" key="2">
    <source>
        <dbReference type="Proteomes" id="UP000001075"/>
    </source>
</evidence>
<organism evidence="1 2">
    <name type="scientific">Cricetulus griseus</name>
    <name type="common">Chinese hamster</name>
    <name type="synonym">Cricetulus barabensis griseus</name>
    <dbReference type="NCBI Taxonomy" id="10029"/>
    <lineage>
        <taxon>Eukaryota</taxon>
        <taxon>Metazoa</taxon>
        <taxon>Chordata</taxon>
        <taxon>Craniata</taxon>
        <taxon>Vertebrata</taxon>
        <taxon>Euteleostomi</taxon>
        <taxon>Mammalia</taxon>
        <taxon>Eutheria</taxon>
        <taxon>Euarchontoglires</taxon>
        <taxon>Glires</taxon>
        <taxon>Rodentia</taxon>
        <taxon>Myomorpha</taxon>
        <taxon>Muroidea</taxon>
        <taxon>Cricetidae</taxon>
        <taxon>Cricetinae</taxon>
        <taxon>Cricetulus</taxon>
    </lineage>
</organism>
<evidence type="ECO:0000313" key="1">
    <source>
        <dbReference type="EMBL" id="EGW13640.1"/>
    </source>
</evidence>
<dbReference type="Proteomes" id="UP000001075">
    <property type="component" value="Unassembled WGS sequence"/>
</dbReference>
<dbReference type="EMBL" id="JH001034">
    <property type="protein sequence ID" value="EGW13640.1"/>
    <property type="molecule type" value="Genomic_DNA"/>
</dbReference>